<name>A0ABQ2KPB0_9MICO</name>
<keyword evidence="4" id="KW-0808">Transferase</keyword>
<organism evidence="11 12">
    <name type="scientific">Agrococcus terreus</name>
    <dbReference type="NCBI Taxonomy" id="574649"/>
    <lineage>
        <taxon>Bacteria</taxon>
        <taxon>Bacillati</taxon>
        <taxon>Actinomycetota</taxon>
        <taxon>Actinomycetes</taxon>
        <taxon>Micrococcales</taxon>
        <taxon>Microbacteriaceae</taxon>
        <taxon>Agrococcus</taxon>
    </lineage>
</organism>
<dbReference type="EMBL" id="BMLM01000002">
    <property type="protein sequence ID" value="GGN89091.1"/>
    <property type="molecule type" value="Genomic_DNA"/>
</dbReference>
<evidence type="ECO:0000256" key="8">
    <source>
        <dbReference type="ARBA" id="ARBA00038120"/>
    </source>
</evidence>
<evidence type="ECO:0000256" key="4">
    <source>
        <dbReference type="ARBA" id="ARBA00022679"/>
    </source>
</evidence>
<comment type="pathway">
    <text evidence="7">Carotenoid biosynthesis; staphyloxanthin biosynthesis; staphyloxanthin from farnesyl diphosphate: step 4/5.</text>
</comment>
<dbReference type="SUPFAM" id="SSF53448">
    <property type="entry name" value="Nucleotide-diphospho-sugar transferases"/>
    <property type="match status" value="1"/>
</dbReference>
<reference evidence="12" key="1">
    <citation type="journal article" date="2019" name="Int. J. Syst. Evol. Microbiol.">
        <title>The Global Catalogue of Microorganisms (GCM) 10K type strain sequencing project: providing services to taxonomists for standard genome sequencing and annotation.</title>
        <authorList>
            <consortium name="The Broad Institute Genomics Platform"/>
            <consortium name="The Broad Institute Genome Sequencing Center for Infectious Disease"/>
            <person name="Wu L."/>
            <person name="Ma J."/>
        </authorList>
    </citation>
    <scope>NUCLEOTIDE SEQUENCE [LARGE SCALE GENOMIC DNA]</scope>
    <source>
        <strain evidence="12">CGMCC 1.6960</strain>
    </source>
</reference>
<comment type="caution">
    <text evidence="11">The sequence shown here is derived from an EMBL/GenBank/DDBJ whole genome shotgun (WGS) entry which is preliminary data.</text>
</comment>
<accession>A0ABQ2KPB0</accession>
<dbReference type="PANTHER" id="PTHR43646:SF2">
    <property type="entry name" value="GLYCOSYLTRANSFERASE 2-LIKE DOMAIN-CONTAINING PROTEIN"/>
    <property type="match status" value="1"/>
</dbReference>
<dbReference type="PANTHER" id="PTHR43646">
    <property type="entry name" value="GLYCOSYLTRANSFERASE"/>
    <property type="match status" value="1"/>
</dbReference>
<evidence type="ECO:0000313" key="11">
    <source>
        <dbReference type="EMBL" id="GGN89091.1"/>
    </source>
</evidence>
<dbReference type="Proteomes" id="UP000626982">
    <property type="component" value="Unassembled WGS sequence"/>
</dbReference>
<dbReference type="InterPro" id="IPR029044">
    <property type="entry name" value="Nucleotide-diphossugar_trans"/>
</dbReference>
<evidence type="ECO:0000256" key="9">
    <source>
        <dbReference type="ARBA" id="ARBA00040345"/>
    </source>
</evidence>
<evidence type="ECO:0000256" key="1">
    <source>
        <dbReference type="ARBA" id="ARBA00004236"/>
    </source>
</evidence>
<keyword evidence="5" id="KW-0472">Membrane</keyword>
<evidence type="ECO:0000256" key="3">
    <source>
        <dbReference type="ARBA" id="ARBA00022676"/>
    </source>
</evidence>
<comment type="subcellular location">
    <subcellularLocation>
        <location evidence="1">Cell membrane</location>
    </subcellularLocation>
</comment>
<dbReference type="RefSeq" id="WP_188718665.1">
    <property type="nucleotide sequence ID" value="NZ_BAABBD010000003.1"/>
</dbReference>
<evidence type="ECO:0000256" key="6">
    <source>
        <dbReference type="ARBA" id="ARBA00037281"/>
    </source>
</evidence>
<comment type="function">
    <text evidence="6">Catalyzes the glycosylation of 4,4'-diaponeurosporenoate, i.e. the esterification of glucose at the C1'' position with the carboxyl group of 4,4'-diaponeurosporenic acid, to form glycosyl-4,4'-diaponeurosporenoate. This is a step in the biosynthesis of staphyloxanthin, an orange pigment present in most staphylococci strains.</text>
</comment>
<proteinExistence type="inferred from homology"/>
<keyword evidence="2" id="KW-1003">Cell membrane</keyword>
<keyword evidence="3" id="KW-0328">Glycosyltransferase</keyword>
<gene>
    <name evidence="11" type="ORF">GCM10010968_25380</name>
</gene>
<keyword evidence="12" id="KW-1185">Reference proteome</keyword>
<evidence type="ECO:0000256" key="5">
    <source>
        <dbReference type="ARBA" id="ARBA00023136"/>
    </source>
</evidence>
<evidence type="ECO:0000256" key="7">
    <source>
        <dbReference type="ARBA" id="ARBA00037904"/>
    </source>
</evidence>
<dbReference type="InterPro" id="IPR001173">
    <property type="entry name" value="Glyco_trans_2-like"/>
</dbReference>
<evidence type="ECO:0000313" key="12">
    <source>
        <dbReference type="Proteomes" id="UP000626982"/>
    </source>
</evidence>
<feature type="domain" description="Glycosyltransferase 2-like" evidence="10">
    <location>
        <begin position="10"/>
        <end position="131"/>
    </location>
</feature>
<dbReference type="Pfam" id="PF00535">
    <property type="entry name" value="Glycos_transf_2"/>
    <property type="match status" value="1"/>
</dbReference>
<evidence type="ECO:0000259" key="10">
    <source>
        <dbReference type="Pfam" id="PF00535"/>
    </source>
</evidence>
<protein>
    <recommendedName>
        <fullName evidence="9">4,4'-diaponeurosporenoate glycosyltransferase</fullName>
    </recommendedName>
</protein>
<evidence type="ECO:0000256" key="2">
    <source>
        <dbReference type="ARBA" id="ARBA00022475"/>
    </source>
</evidence>
<sequence length="233" mass="23810">MTSRIGRILVVVPARDEEATIGACVESIRAARAALRAERRDVLVRVVVVADACTDATARIAGAAGAEVVEIAAAAVGAARQAGVDHGTDPRDAATTWIATTDGDSAVPVTWLLDHLAAAEDDAALVVGAVEPDPAHLAPPVLAAWHAQHDHLAPGSSVHGANLGVRADALARAGGFAPLQLHEDVDLVARLRASGARVDAVPRPRVRTSGRLRGRTAGGFAGYLAALADRQAG</sequence>
<comment type="similarity">
    <text evidence="8">Belongs to the glycosyltransferase 2 family. CrtQ subfamily.</text>
</comment>
<dbReference type="Gene3D" id="3.90.550.10">
    <property type="entry name" value="Spore Coat Polysaccharide Biosynthesis Protein SpsA, Chain A"/>
    <property type="match status" value="1"/>
</dbReference>